<protein>
    <submittedName>
        <fullName evidence="3">Uncharacterized protein</fullName>
    </submittedName>
</protein>
<feature type="chain" id="PRO_5044725200" evidence="1">
    <location>
        <begin position="24"/>
        <end position="109"/>
    </location>
</feature>
<dbReference type="AlphaFoldDB" id="A0ABD3WF24"/>
<keyword evidence="4" id="KW-1185">Reference proteome</keyword>
<keyword evidence="1" id="KW-0732">Signal</keyword>
<evidence type="ECO:0000313" key="4">
    <source>
        <dbReference type="Proteomes" id="UP001634394"/>
    </source>
</evidence>
<dbReference type="Gene3D" id="2.60.40.1900">
    <property type="entry name" value="Beta-microseminoprotein (PSP94) domain"/>
    <property type="match status" value="1"/>
</dbReference>
<name>A0ABD3WF24_SINWO</name>
<comment type="caution">
    <text evidence="3">The sequence shown here is derived from an EMBL/GenBank/DDBJ whole genome shotgun (WGS) entry which is preliminary data.</text>
</comment>
<dbReference type="EMBL" id="JBJQND010000007">
    <property type="protein sequence ID" value="KAL3872176.1"/>
    <property type="molecule type" value="Genomic_DNA"/>
</dbReference>
<gene>
    <name evidence="2" type="ORF">ACJMK2_039973</name>
    <name evidence="3" type="ORF">ACJMK2_040122</name>
</gene>
<evidence type="ECO:0000313" key="2">
    <source>
        <dbReference type="EMBL" id="KAL3872002.1"/>
    </source>
</evidence>
<dbReference type="EMBL" id="JBJQND010000007">
    <property type="protein sequence ID" value="KAL3872002.1"/>
    <property type="molecule type" value="Genomic_DNA"/>
</dbReference>
<evidence type="ECO:0000256" key="1">
    <source>
        <dbReference type="SAM" id="SignalP"/>
    </source>
</evidence>
<dbReference type="Proteomes" id="UP001634394">
    <property type="component" value="Unassembled WGS sequence"/>
</dbReference>
<sequence length="109" mass="12408">MNIFYSLLLTLTFIMILQKEVYGKGNCFFHPLHFSYAGNRIVYKCVHHDLEYLIGTKFSISDCYRCHCDLSGFFCCGIGINAGKIHIPGGHKVVQHGCDYTIEKHDGDE</sequence>
<organism evidence="3 4">
    <name type="scientific">Sinanodonta woodiana</name>
    <name type="common">Chinese pond mussel</name>
    <name type="synonym">Anodonta woodiana</name>
    <dbReference type="NCBI Taxonomy" id="1069815"/>
    <lineage>
        <taxon>Eukaryota</taxon>
        <taxon>Metazoa</taxon>
        <taxon>Spiralia</taxon>
        <taxon>Lophotrochozoa</taxon>
        <taxon>Mollusca</taxon>
        <taxon>Bivalvia</taxon>
        <taxon>Autobranchia</taxon>
        <taxon>Heteroconchia</taxon>
        <taxon>Palaeoheterodonta</taxon>
        <taxon>Unionida</taxon>
        <taxon>Unionoidea</taxon>
        <taxon>Unionidae</taxon>
        <taxon>Unioninae</taxon>
        <taxon>Sinanodonta</taxon>
    </lineage>
</organism>
<proteinExistence type="predicted"/>
<evidence type="ECO:0000313" key="3">
    <source>
        <dbReference type="EMBL" id="KAL3872176.1"/>
    </source>
</evidence>
<reference evidence="3 4" key="1">
    <citation type="submission" date="2024-11" db="EMBL/GenBank/DDBJ databases">
        <title>Chromosome-level genome assembly of the freshwater bivalve Anodonta woodiana.</title>
        <authorList>
            <person name="Chen X."/>
        </authorList>
    </citation>
    <scope>NUCLEOTIDE SEQUENCE [LARGE SCALE GENOMIC DNA]</scope>
    <source>
        <strain evidence="3">MN2024</strain>
        <tissue evidence="3">Gills</tissue>
    </source>
</reference>
<feature type="signal peptide" evidence="1">
    <location>
        <begin position="1"/>
        <end position="23"/>
    </location>
</feature>
<accession>A0ABD3WF24</accession>